<dbReference type="HOGENOM" id="CLU_2010501_0_0_0"/>
<protein>
    <submittedName>
        <fullName evidence="1">Uncharacterized protein</fullName>
    </submittedName>
</protein>
<dbReference type="STRING" id="926569.ANT_18210"/>
<organism evidence="1 2">
    <name type="scientific">Anaerolinea thermophila (strain DSM 14523 / JCM 11388 / NBRC 100420 / UNI-1)</name>
    <dbReference type="NCBI Taxonomy" id="926569"/>
    <lineage>
        <taxon>Bacteria</taxon>
        <taxon>Bacillati</taxon>
        <taxon>Chloroflexota</taxon>
        <taxon>Anaerolineae</taxon>
        <taxon>Anaerolineales</taxon>
        <taxon>Anaerolineaceae</taxon>
        <taxon>Anaerolinea</taxon>
    </lineage>
</organism>
<evidence type="ECO:0000313" key="1">
    <source>
        <dbReference type="EMBL" id="BAJ63847.1"/>
    </source>
</evidence>
<dbReference type="Proteomes" id="UP000008922">
    <property type="component" value="Chromosome"/>
</dbReference>
<dbReference type="eggNOG" id="ENOG5034C6D">
    <property type="taxonomic scope" value="Bacteria"/>
</dbReference>
<dbReference type="KEGG" id="atm:ANT_18210"/>
<name>E8N5Y3_ANATU</name>
<dbReference type="InParanoid" id="E8N5Y3"/>
<accession>E8N5Y3</accession>
<sequence>MYNPDTDLLFPLRVVPQLRSLRGPEWANLIDEVLSEKAGLAEKSAFVLLMVKLSGCNTCNSDSFRAMRGCTACARQVVRRFRGSDMELLQQYRALVSEVQQFISIQFSGGLNSPSQSLGDTNG</sequence>
<dbReference type="AlphaFoldDB" id="E8N5Y3"/>
<gene>
    <name evidence="1" type="ordered locus">ANT_18210</name>
</gene>
<dbReference type="RefSeq" id="WP_013560224.1">
    <property type="nucleotide sequence ID" value="NC_014960.1"/>
</dbReference>
<dbReference type="EMBL" id="AP012029">
    <property type="protein sequence ID" value="BAJ63847.1"/>
    <property type="molecule type" value="Genomic_DNA"/>
</dbReference>
<reference evidence="1 2" key="1">
    <citation type="submission" date="2010-12" db="EMBL/GenBank/DDBJ databases">
        <title>Whole genome sequence of Anaerolinea thermophila UNI-1.</title>
        <authorList>
            <person name="Narita-Yamada S."/>
            <person name="Kishi E."/>
            <person name="Watanabe Y."/>
            <person name="Takasaki K."/>
            <person name="Ankai A."/>
            <person name="Oguchi A."/>
            <person name="Fukui S."/>
            <person name="Takahashi M."/>
            <person name="Yashiro I."/>
            <person name="Hosoyama A."/>
            <person name="Sekiguchi Y."/>
            <person name="Hanada S."/>
            <person name="Fujita N."/>
        </authorList>
    </citation>
    <scope>NUCLEOTIDE SEQUENCE [LARGE SCALE GENOMIC DNA]</scope>
    <source>
        <strain evidence="2">DSM 14523 / JCM 11388 / NBRC 100420 / UNI-1</strain>
    </source>
</reference>
<dbReference type="OrthoDB" id="160789at2"/>
<keyword evidence="2" id="KW-1185">Reference proteome</keyword>
<evidence type="ECO:0000313" key="2">
    <source>
        <dbReference type="Proteomes" id="UP000008922"/>
    </source>
</evidence>
<proteinExistence type="predicted"/>